<dbReference type="GO" id="GO:0015179">
    <property type="term" value="F:L-amino acid transmembrane transporter activity"/>
    <property type="evidence" value="ECO:0007669"/>
    <property type="project" value="TreeGrafter"/>
</dbReference>
<feature type="transmembrane region" description="Helical" evidence="9">
    <location>
        <begin position="213"/>
        <end position="243"/>
    </location>
</feature>
<evidence type="ECO:0000256" key="2">
    <source>
        <dbReference type="ARBA" id="ARBA00008066"/>
    </source>
</evidence>
<dbReference type="PANTHER" id="PTHR22950:SF458">
    <property type="entry name" value="SODIUM-COUPLED NEUTRAL AMINO ACID TRANSPORTER 11-RELATED"/>
    <property type="match status" value="1"/>
</dbReference>
<proteinExistence type="inferred from homology"/>
<feature type="transmembrane region" description="Helical" evidence="9">
    <location>
        <begin position="290"/>
        <end position="313"/>
    </location>
</feature>
<evidence type="ECO:0000313" key="11">
    <source>
        <dbReference type="EMBL" id="OHT00267.1"/>
    </source>
</evidence>
<evidence type="ECO:0000256" key="4">
    <source>
        <dbReference type="ARBA" id="ARBA00022692"/>
    </source>
</evidence>
<evidence type="ECO:0000256" key="1">
    <source>
        <dbReference type="ARBA" id="ARBA00004141"/>
    </source>
</evidence>
<dbReference type="VEuPathDB" id="TrichDB:TRFO_33099"/>
<reference evidence="11" key="1">
    <citation type="submission" date="2016-10" db="EMBL/GenBank/DDBJ databases">
        <authorList>
            <person name="Benchimol M."/>
            <person name="Almeida L.G."/>
            <person name="Vasconcelos A.T."/>
            <person name="Perreira-Neves A."/>
            <person name="Rosa I.A."/>
            <person name="Tasca T."/>
            <person name="Bogo M.R."/>
            <person name="de Souza W."/>
        </authorList>
    </citation>
    <scope>NUCLEOTIDE SEQUENCE [LARGE SCALE GENOMIC DNA]</scope>
    <source>
        <strain evidence="11">K</strain>
    </source>
</reference>
<dbReference type="GO" id="GO:0016020">
    <property type="term" value="C:membrane"/>
    <property type="evidence" value="ECO:0007669"/>
    <property type="project" value="UniProtKB-SubCell"/>
</dbReference>
<feature type="compositionally biased region" description="Low complexity" evidence="8">
    <location>
        <begin position="32"/>
        <end position="44"/>
    </location>
</feature>
<evidence type="ECO:0000259" key="10">
    <source>
        <dbReference type="Pfam" id="PF01490"/>
    </source>
</evidence>
<comment type="caution">
    <text evidence="11">The sequence shown here is derived from an EMBL/GenBank/DDBJ whole genome shotgun (WGS) entry which is preliminary data.</text>
</comment>
<name>A0A1J4JMH2_9EUKA</name>
<keyword evidence="6 9" id="KW-1133">Transmembrane helix</keyword>
<evidence type="ECO:0000256" key="3">
    <source>
        <dbReference type="ARBA" id="ARBA00022448"/>
    </source>
</evidence>
<gene>
    <name evidence="11" type="ORF">TRFO_33099</name>
</gene>
<dbReference type="GeneID" id="94843584"/>
<feature type="transmembrane region" description="Helical" evidence="9">
    <location>
        <begin position="409"/>
        <end position="429"/>
    </location>
</feature>
<feature type="compositionally biased region" description="Basic and acidic residues" evidence="8">
    <location>
        <begin position="78"/>
        <end position="93"/>
    </location>
</feature>
<feature type="transmembrane region" description="Helical" evidence="9">
    <location>
        <begin position="179"/>
        <end position="201"/>
    </location>
</feature>
<dbReference type="Pfam" id="PF01490">
    <property type="entry name" value="Aa_trans"/>
    <property type="match status" value="1"/>
</dbReference>
<feature type="transmembrane region" description="Helical" evidence="9">
    <location>
        <begin position="515"/>
        <end position="537"/>
    </location>
</feature>
<keyword evidence="12" id="KW-1185">Reference proteome</keyword>
<keyword evidence="3" id="KW-0813">Transport</keyword>
<comment type="similarity">
    <text evidence="2">Belongs to the amino acid/polyamine transporter 2 family.</text>
</comment>
<dbReference type="PANTHER" id="PTHR22950">
    <property type="entry name" value="AMINO ACID TRANSPORTER"/>
    <property type="match status" value="1"/>
</dbReference>
<feature type="transmembrane region" description="Helical" evidence="9">
    <location>
        <begin position="333"/>
        <end position="356"/>
    </location>
</feature>
<dbReference type="InterPro" id="IPR013057">
    <property type="entry name" value="AA_transpt_TM"/>
</dbReference>
<organism evidence="11 12">
    <name type="scientific">Tritrichomonas foetus</name>
    <dbReference type="NCBI Taxonomy" id="1144522"/>
    <lineage>
        <taxon>Eukaryota</taxon>
        <taxon>Metamonada</taxon>
        <taxon>Parabasalia</taxon>
        <taxon>Tritrichomonadida</taxon>
        <taxon>Tritrichomonadidae</taxon>
        <taxon>Tritrichomonas</taxon>
    </lineage>
</organism>
<dbReference type="RefSeq" id="XP_068353403.1">
    <property type="nucleotide sequence ID" value="XM_068508880.1"/>
</dbReference>
<feature type="compositionally biased region" description="Acidic residues" evidence="8">
    <location>
        <begin position="118"/>
        <end position="133"/>
    </location>
</feature>
<evidence type="ECO:0000313" key="12">
    <source>
        <dbReference type="Proteomes" id="UP000179807"/>
    </source>
</evidence>
<keyword evidence="4 9" id="KW-0812">Transmembrane</keyword>
<dbReference type="AlphaFoldDB" id="A0A1J4JMH2"/>
<protein>
    <submittedName>
        <fullName evidence="11">Transmembrane amino acid transporter protein</fullName>
    </submittedName>
</protein>
<dbReference type="OrthoDB" id="438545at2759"/>
<evidence type="ECO:0000256" key="5">
    <source>
        <dbReference type="ARBA" id="ARBA00022970"/>
    </source>
</evidence>
<feature type="region of interest" description="Disordered" evidence="8">
    <location>
        <begin position="23"/>
        <end position="138"/>
    </location>
</feature>
<evidence type="ECO:0000256" key="9">
    <source>
        <dbReference type="SAM" id="Phobius"/>
    </source>
</evidence>
<feature type="transmembrane region" description="Helical" evidence="9">
    <location>
        <begin position="479"/>
        <end position="503"/>
    </location>
</feature>
<evidence type="ECO:0000256" key="8">
    <source>
        <dbReference type="SAM" id="MobiDB-lite"/>
    </source>
</evidence>
<dbReference type="Proteomes" id="UP000179807">
    <property type="component" value="Unassembled WGS sequence"/>
</dbReference>
<feature type="transmembrane region" description="Helical" evidence="9">
    <location>
        <begin position="450"/>
        <end position="473"/>
    </location>
</feature>
<dbReference type="EMBL" id="MLAK01000963">
    <property type="protein sequence ID" value="OHT00267.1"/>
    <property type="molecule type" value="Genomic_DNA"/>
</dbReference>
<sequence>MTILLIEYINSLRVHPNNKIMEDGLEIDPDSDSNSSTTQTSSTQHKSKGRRDHDSERPKSQKVSVEVGKNGIPLNVLHDSHGNQEKVSHHSSIEEYEESDSNFQKRHRKHKREHSDSSAEEDLEKIASDDEEFSSSSESASSTIVRTKRFATIMNLLNSILGAGILSVSNTFVNTGILFSIGMLIVMALLALAATNILIVLAHDTNTKGLGELTFHILGPIGSTILSILNLLFINTALVAYLVLAGDMVTSFFELGGIDLNPLMWHALMIFIYAMVLPIALTIPRDISFLRFFSTLSITCIAFFCVSMVYKMSVYISNNHGISPTAVLGKVDITLFSSLSIYALSFSLPSVIVTVIRPYNKDVHKRKTVGFISLTACFVFVIIPGIAGYLIFGAGTDPNVLKNFPANDILIIVCRAAFFVIVSCAYPMVSQTCMSMWSQLVFKDDAPATLILWKRAVVIILNNIFPLLIAMFLPSAKPALGIGGALGGCLVDFVFPAVLYIRFHKDDFPLYHWKAILCILFGVFGLVAAVIATYQSVMDAIAAFS</sequence>
<feature type="transmembrane region" description="Helical" evidence="9">
    <location>
        <begin position="156"/>
        <end position="173"/>
    </location>
</feature>
<keyword evidence="7 9" id="KW-0472">Membrane</keyword>
<accession>A0A1J4JMH2</accession>
<feature type="transmembrane region" description="Helical" evidence="9">
    <location>
        <begin position="368"/>
        <end position="389"/>
    </location>
</feature>
<comment type="subcellular location">
    <subcellularLocation>
        <location evidence="1">Membrane</location>
        <topology evidence="1">Multi-pass membrane protein</topology>
    </subcellularLocation>
</comment>
<evidence type="ECO:0000256" key="7">
    <source>
        <dbReference type="ARBA" id="ARBA00023136"/>
    </source>
</evidence>
<feature type="domain" description="Amino acid transporter transmembrane" evidence="10">
    <location>
        <begin position="151"/>
        <end position="535"/>
    </location>
</feature>
<feature type="transmembrane region" description="Helical" evidence="9">
    <location>
        <begin position="263"/>
        <end position="283"/>
    </location>
</feature>
<evidence type="ECO:0000256" key="6">
    <source>
        <dbReference type="ARBA" id="ARBA00022989"/>
    </source>
</evidence>
<keyword evidence="5" id="KW-0029">Amino-acid transport</keyword>